<name>A0A0F9KFL2_9ZZZZ</name>
<proteinExistence type="predicted"/>
<accession>A0A0F9KFL2</accession>
<sequence length="86" mass="10194">MALDIRYEKHLCERLLEISRYMYALEASPSLPRASEVMATKKDASPEEIRDQIQENLDFISVTMKYLVFEREALKREKAELKKEKQ</sequence>
<comment type="caution">
    <text evidence="1">The sequence shown here is derived from an EMBL/GenBank/DDBJ whole genome shotgun (WGS) entry which is preliminary data.</text>
</comment>
<organism evidence="1">
    <name type="scientific">marine sediment metagenome</name>
    <dbReference type="NCBI Taxonomy" id="412755"/>
    <lineage>
        <taxon>unclassified sequences</taxon>
        <taxon>metagenomes</taxon>
        <taxon>ecological metagenomes</taxon>
    </lineage>
</organism>
<gene>
    <name evidence="1" type="ORF">LCGC14_1709920</name>
</gene>
<evidence type="ECO:0000313" key="1">
    <source>
        <dbReference type="EMBL" id="KKM14060.1"/>
    </source>
</evidence>
<reference evidence="1" key="1">
    <citation type="journal article" date="2015" name="Nature">
        <title>Complex archaea that bridge the gap between prokaryotes and eukaryotes.</title>
        <authorList>
            <person name="Spang A."/>
            <person name="Saw J.H."/>
            <person name="Jorgensen S.L."/>
            <person name="Zaremba-Niedzwiedzka K."/>
            <person name="Martijn J."/>
            <person name="Lind A.E."/>
            <person name="van Eijk R."/>
            <person name="Schleper C."/>
            <person name="Guy L."/>
            <person name="Ettema T.J."/>
        </authorList>
    </citation>
    <scope>NUCLEOTIDE SEQUENCE</scope>
</reference>
<protein>
    <submittedName>
        <fullName evidence="1">Uncharacterized protein</fullName>
    </submittedName>
</protein>
<dbReference type="AlphaFoldDB" id="A0A0F9KFL2"/>
<dbReference type="EMBL" id="LAZR01015235">
    <property type="protein sequence ID" value="KKM14060.1"/>
    <property type="molecule type" value="Genomic_DNA"/>
</dbReference>